<evidence type="ECO:0000256" key="1">
    <source>
        <dbReference type="SAM" id="MobiDB-lite"/>
    </source>
</evidence>
<proteinExistence type="predicted"/>
<organism evidence="2 3">
    <name type="scientific">Urochloa decumbens</name>
    <dbReference type="NCBI Taxonomy" id="240449"/>
    <lineage>
        <taxon>Eukaryota</taxon>
        <taxon>Viridiplantae</taxon>
        <taxon>Streptophyta</taxon>
        <taxon>Embryophyta</taxon>
        <taxon>Tracheophyta</taxon>
        <taxon>Spermatophyta</taxon>
        <taxon>Magnoliopsida</taxon>
        <taxon>Liliopsida</taxon>
        <taxon>Poales</taxon>
        <taxon>Poaceae</taxon>
        <taxon>PACMAD clade</taxon>
        <taxon>Panicoideae</taxon>
        <taxon>Panicodae</taxon>
        <taxon>Paniceae</taxon>
        <taxon>Melinidinae</taxon>
        <taxon>Urochloa</taxon>
    </lineage>
</organism>
<dbReference type="PANTHER" id="PTHR35361">
    <property type="entry name" value="OS08G0443700 PROTEIN"/>
    <property type="match status" value="1"/>
</dbReference>
<comment type="caution">
    <text evidence="2">The sequence shown here is derived from an EMBL/GenBank/DDBJ whole genome shotgun (WGS) entry which is preliminary data.</text>
</comment>
<dbReference type="EMBL" id="CAXIPR030001653">
    <property type="protein sequence ID" value="CAM0148916.1"/>
    <property type="molecule type" value="Genomic_DNA"/>
</dbReference>
<dbReference type="PANTHER" id="PTHR35361:SF1">
    <property type="entry name" value="OS08G0443700 PROTEIN"/>
    <property type="match status" value="1"/>
</dbReference>
<dbReference type="AlphaFoldDB" id="A0ABC9H617"/>
<feature type="compositionally biased region" description="Basic and acidic residues" evidence="1">
    <location>
        <begin position="179"/>
        <end position="198"/>
    </location>
</feature>
<name>A0ABC9H617_9POAL</name>
<feature type="compositionally biased region" description="Low complexity" evidence="1">
    <location>
        <begin position="93"/>
        <end position="119"/>
    </location>
</feature>
<dbReference type="Pfam" id="PF15365">
    <property type="entry name" value="PNRC"/>
    <property type="match status" value="1"/>
</dbReference>
<feature type="compositionally biased region" description="Low complexity" evidence="1">
    <location>
        <begin position="168"/>
        <end position="177"/>
    </location>
</feature>
<protein>
    <submittedName>
        <fullName evidence="2">Uncharacterized protein</fullName>
    </submittedName>
</protein>
<feature type="compositionally biased region" description="Low complexity" evidence="1">
    <location>
        <begin position="135"/>
        <end position="149"/>
    </location>
</feature>
<dbReference type="GO" id="GO:0016071">
    <property type="term" value="P:mRNA metabolic process"/>
    <property type="evidence" value="ECO:0007669"/>
    <property type="project" value="UniProtKB-ARBA"/>
</dbReference>
<dbReference type="InterPro" id="IPR028322">
    <property type="entry name" value="PNRC-like_rgn"/>
</dbReference>
<dbReference type="Proteomes" id="UP001497457">
    <property type="component" value="Unassembled WGS sequence"/>
</dbReference>
<reference evidence="2 3" key="1">
    <citation type="submission" date="2024-10" db="EMBL/GenBank/DDBJ databases">
        <authorList>
            <person name="Ryan C."/>
        </authorList>
    </citation>
    <scope>NUCLEOTIDE SEQUENCE [LARGE SCALE GENOMIC DNA]</scope>
</reference>
<evidence type="ECO:0000313" key="2">
    <source>
        <dbReference type="EMBL" id="CAM0148916.1"/>
    </source>
</evidence>
<keyword evidence="3" id="KW-1185">Reference proteome</keyword>
<accession>A0ABC9H617</accession>
<feature type="region of interest" description="Disordered" evidence="1">
    <location>
        <begin position="43"/>
        <end position="226"/>
    </location>
</feature>
<feature type="compositionally biased region" description="Basic and acidic residues" evidence="1">
    <location>
        <begin position="53"/>
        <end position="65"/>
    </location>
</feature>
<evidence type="ECO:0000313" key="3">
    <source>
        <dbReference type="Proteomes" id="UP001497457"/>
    </source>
</evidence>
<sequence length="226" mass="23307">MAIPVARVHLAMAHAALPGLLPSPPKCAMLPLLPAPPCATTIIVPNDSPPRPSRADVAERWDAHKTKQGGGSQAPPPPSSLDRKSNIPGKWVSSNTKSAADANAATFSSSSSSSSSGNDGRSDTEERWDAHKRPPATASTASSSSSLASRSKRRGGGGGGSNKRRPNSRASSSSSSSAERWDAHKNGRRVAPADKLDDGESSTGPGFIASPEPSMLPVPSFMIRVA</sequence>
<feature type="compositionally biased region" description="Basic and acidic residues" evidence="1">
    <location>
        <begin position="120"/>
        <end position="132"/>
    </location>
</feature>
<gene>
    <name evidence="2" type="ORF">URODEC1_LOCUS122147</name>
</gene>